<keyword evidence="4 16" id="KW-0645">Protease</keyword>
<evidence type="ECO:0000256" key="5">
    <source>
        <dbReference type="ARBA" id="ARBA00022723"/>
    </source>
</evidence>
<evidence type="ECO:0000256" key="9">
    <source>
        <dbReference type="ARBA" id="ARBA00022889"/>
    </source>
</evidence>
<feature type="non-terminal residue" evidence="17">
    <location>
        <position position="1"/>
    </location>
</feature>
<dbReference type="OrthoDB" id="527990at2759"/>
<dbReference type="VEuPathDB" id="TriTrypDB:TRSC58_06231"/>
<dbReference type="EC" id="3.4.24.-" evidence="16"/>
<dbReference type="RefSeq" id="XP_029234162.1">
    <property type="nucleotide sequence ID" value="XM_029386024.1"/>
</dbReference>
<dbReference type="SUPFAM" id="SSF55486">
    <property type="entry name" value="Metalloproteases ('zincins'), catalytic domain"/>
    <property type="match status" value="1"/>
</dbReference>
<comment type="similarity">
    <text evidence="3 16">Belongs to the peptidase M8 family.</text>
</comment>
<evidence type="ECO:0000313" key="18">
    <source>
        <dbReference type="Proteomes" id="UP000283634"/>
    </source>
</evidence>
<keyword evidence="10 15" id="KW-0482">Metalloprotease</keyword>
<evidence type="ECO:0000256" key="11">
    <source>
        <dbReference type="ARBA" id="ARBA00023136"/>
    </source>
</evidence>
<dbReference type="FunFam" id="3.90.132.10:FF:000001">
    <property type="entry name" value="leishmanolysin-like peptidase isoform X2"/>
    <property type="match status" value="1"/>
</dbReference>
<dbReference type="GO" id="GO:0016020">
    <property type="term" value="C:membrane"/>
    <property type="evidence" value="ECO:0007669"/>
    <property type="project" value="UniProtKB-SubCell"/>
</dbReference>
<dbReference type="GeneID" id="40333266"/>
<organism evidence="17 18">
    <name type="scientific">Trypanosoma rangeli</name>
    <dbReference type="NCBI Taxonomy" id="5698"/>
    <lineage>
        <taxon>Eukaryota</taxon>
        <taxon>Discoba</taxon>
        <taxon>Euglenozoa</taxon>
        <taxon>Kinetoplastea</taxon>
        <taxon>Metakinetoplastina</taxon>
        <taxon>Trypanosomatida</taxon>
        <taxon>Trypanosomatidae</taxon>
        <taxon>Trypanosoma</taxon>
        <taxon>Herpetosoma</taxon>
    </lineage>
</organism>
<dbReference type="PANTHER" id="PTHR10942">
    <property type="entry name" value="LEISHMANOLYSIN-LIKE PEPTIDASE"/>
    <property type="match status" value="1"/>
</dbReference>
<name>A0A422MWD4_TRYRA</name>
<keyword evidence="12" id="KW-0865">Zymogen</keyword>
<dbReference type="Gene3D" id="2.10.55.10">
    <property type="entry name" value="Leishmanolysin domain 3"/>
    <property type="match status" value="1"/>
</dbReference>
<dbReference type="PRINTS" id="PR00782">
    <property type="entry name" value="LSHMANOLYSIN"/>
</dbReference>
<evidence type="ECO:0000256" key="15">
    <source>
        <dbReference type="PIRSR" id="PIRSR601577-2"/>
    </source>
</evidence>
<keyword evidence="5 15" id="KW-0479">Metal-binding</keyword>
<protein>
    <recommendedName>
        <fullName evidence="16">Leishmanolysin-like peptidase</fullName>
        <ecNumber evidence="16">3.4.24.-</ecNumber>
    </recommendedName>
</protein>
<dbReference type="EMBL" id="MKGL01000555">
    <property type="protein sequence ID" value="RNE97513.1"/>
    <property type="molecule type" value="Genomic_DNA"/>
</dbReference>
<feature type="binding site" evidence="15">
    <location>
        <position position="115"/>
    </location>
    <ligand>
        <name>Zn(2+)</name>
        <dbReference type="ChEBI" id="CHEBI:29105"/>
        <note>catalytic</note>
    </ligand>
</feature>
<dbReference type="GO" id="GO:0046872">
    <property type="term" value="F:metal ion binding"/>
    <property type="evidence" value="ECO:0007669"/>
    <property type="project" value="UniProtKB-KW"/>
</dbReference>
<evidence type="ECO:0000256" key="8">
    <source>
        <dbReference type="ARBA" id="ARBA00022833"/>
    </source>
</evidence>
<proteinExistence type="inferred from homology"/>
<evidence type="ECO:0000256" key="1">
    <source>
        <dbReference type="ARBA" id="ARBA00001249"/>
    </source>
</evidence>
<sequence length="261" mass="28878">SIWLLGCLQSSPFRASLSIRTTVGAMNFYLSGGVHPWFAVRVVAHELAHVLGFGYQQMEVKSVVRTLTTGGYAAKSGTVISTLTNKKAQEHFNCSSLEGMPLRDEYDGVSRLHSHWDRRRAKNELMGPTVATGADFYTALTMAAFEDMGFYKANFSMAEPMRCGKNAGCEFVNEKQCGPDDHTKFPAMFCQKNYSGTMSYCTSDRVALGQCSSSWNDEYLFIRSSPFGSCRNEENTALHGSRLDAGSWCLDGELLKVDVET</sequence>
<reference evidence="17 18" key="1">
    <citation type="journal article" date="2018" name="BMC Genomics">
        <title>Genomic comparison of Trypanosoma conorhini and Trypanosoma rangeli to Trypanosoma cruzi strains of high and low virulence.</title>
        <authorList>
            <person name="Bradwell K.R."/>
            <person name="Koparde V.N."/>
            <person name="Matveyev A.V."/>
            <person name="Serrano M.G."/>
            <person name="Alves J.M."/>
            <person name="Parikh H."/>
            <person name="Huang B."/>
            <person name="Lee V."/>
            <person name="Espinosa-Alvarez O."/>
            <person name="Ortiz P.A."/>
            <person name="Costa-Martins A.G."/>
            <person name="Teixeira M.M."/>
            <person name="Buck G.A."/>
        </authorList>
    </citation>
    <scope>NUCLEOTIDE SEQUENCE [LARGE SCALE GENOMIC DNA]</scope>
    <source>
        <strain evidence="17 18">AM80</strain>
    </source>
</reference>
<keyword evidence="13" id="KW-1015">Disulfide bond</keyword>
<keyword evidence="8 15" id="KW-0862">Zinc</keyword>
<evidence type="ECO:0000256" key="12">
    <source>
        <dbReference type="ARBA" id="ARBA00023145"/>
    </source>
</evidence>
<evidence type="ECO:0000256" key="10">
    <source>
        <dbReference type="ARBA" id="ARBA00023049"/>
    </source>
</evidence>
<dbReference type="Pfam" id="PF01457">
    <property type="entry name" value="Peptidase_M8"/>
    <property type="match status" value="1"/>
</dbReference>
<keyword evidence="9" id="KW-0130">Cell adhesion</keyword>
<dbReference type="GO" id="GO:0007155">
    <property type="term" value="P:cell adhesion"/>
    <property type="evidence" value="ECO:0007669"/>
    <property type="project" value="UniProtKB-KW"/>
</dbReference>
<keyword evidence="7 16" id="KW-0378">Hydrolase</keyword>
<dbReference type="PANTHER" id="PTHR10942:SF0">
    <property type="entry name" value="LEISHMANOLYSIN-LIKE PEPTIDASE"/>
    <property type="match status" value="1"/>
</dbReference>
<evidence type="ECO:0000256" key="13">
    <source>
        <dbReference type="ARBA" id="ARBA00023157"/>
    </source>
</evidence>
<evidence type="ECO:0000313" key="17">
    <source>
        <dbReference type="EMBL" id="RNE97513.1"/>
    </source>
</evidence>
<dbReference type="GO" id="GO:0006508">
    <property type="term" value="P:proteolysis"/>
    <property type="evidence" value="ECO:0007669"/>
    <property type="project" value="UniProtKB-KW"/>
</dbReference>
<comment type="caution">
    <text evidence="17">The sequence shown here is derived from an EMBL/GenBank/DDBJ whole genome shotgun (WGS) entry which is preliminary data.</text>
</comment>
<keyword evidence="18" id="KW-1185">Reference proteome</keyword>
<dbReference type="Proteomes" id="UP000283634">
    <property type="component" value="Unassembled WGS sequence"/>
</dbReference>
<accession>A0A422MWD4</accession>
<comment type="catalytic activity">
    <reaction evidence="1">
        <text>Preference for hydrophobic residues at P1 and P1' and basic residues at P2' and P3'. A model nonapeptide is cleaved at -Ala-Tyr-|-Leu-Lys-Lys-.</text>
        <dbReference type="EC" id="3.4.24.36"/>
    </reaction>
</comment>
<dbReference type="AlphaFoldDB" id="A0A422MWD4"/>
<gene>
    <name evidence="17" type="ORF">TraAM80_09333</name>
</gene>
<dbReference type="GO" id="GO:0005737">
    <property type="term" value="C:cytoplasm"/>
    <property type="evidence" value="ECO:0007669"/>
    <property type="project" value="TreeGrafter"/>
</dbReference>
<evidence type="ECO:0000256" key="4">
    <source>
        <dbReference type="ARBA" id="ARBA00022670"/>
    </source>
</evidence>
<dbReference type="GO" id="GO:0004222">
    <property type="term" value="F:metalloendopeptidase activity"/>
    <property type="evidence" value="ECO:0007669"/>
    <property type="project" value="UniProtKB-UniRule"/>
</dbReference>
<evidence type="ECO:0000256" key="6">
    <source>
        <dbReference type="ARBA" id="ARBA00022729"/>
    </source>
</evidence>
<evidence type="ECO:0000256" key="14">
    <source>
        <dbReference type="ARBA" id="ARBA00023180"/>
    </source>
</evidence>
<comment type="subcellular location">
    <subcellularLocation>
        <location evidence="2">Membrane</location>
    </subcellularLocation>
</comment>
<dbReference type="Gene3D" id="3.90.132.10">
    <property type="entry name" value="Leishmanolysin , domain 2"/>
    <property type="match status" value="1"/>
</dbReference>
<evidence type="ECO:0000256" key="3">
    <source>
        <dbReference type="ARBA" id="ARBA00005860"/>
    </source>
</evidence>
<keyword evidence="11" id="KW-0472">Membrane</keyword>
<evidence type="ECO:0000256" key="7">
    <source>
        <dbReference type="ARBA" id="ARBA00022801"/>
    </source>
</evidence>
<keyword evidence="14" id="KW-0325">Glycoprotein</keyword>
<evidence type="ECO:0000256" key="2">
    <source>
        <dbReference type="ARBA" id="ARBA00004370"/>
    </source>
</evidence>
<keyword evidence="6" id="KW-0732">Signal</keyword>
<evidence type="ECO:0000256" key="16">
    <source>
        <dbReference type="RuleBase" id="RU366077"/>
    </source>
</evidence>
<comment type="cofactor">
    <cofactor evidence="15 16">
        <name>Zn(2+)</name>
        <dbReference type="ChEBI" id="CHEBI:29105"/>
    </cofactor>
    <text evidence="15 16">Binds 1 zinc ion per subunit.</text>
</comment>
<dbReference type="InterPro" id="IPR001577">
    <property type="entry name" value="Peptidase_M8"/>
</dbReference>